<gene>
    <name evidence="3" type="ORF">EST38_g11411</name>
</gene>
<dbReference type="STRING" id="2316362.A0A4Q2D795"/>
<evidence type="ECO:0000313" key="3">
    <source>
        <dbReference type="EMBL" id="RXW14446.1"/>
    </source>
</evidence>
<feature type="transmembrane region" description="Helical" evidence="2">
    <location>
        <begin position="46"/>
        <end position="65"/>
    </location>
</feature>
<keyword evidence="2" id="KW-0472">Membrane</keyword>
<name>A0A4Q2D795_9AGAR</name>
<proteinExistence type="predicted"/>
<keyword evidence="2" id="KW-0812">Transmembrane</keyword>
<dbReference type="Proteomes" id="UP000290288">
    <property type="component" value="Unassembled WGS sequence"/>
</dbReference>
<dbReference type="EMBL" id="SDEE01000701">
    <property type="protein sequence ID" value="RXW14446.1"/>
    <property type="molecule type" value="Genomic_DNA"/>
</dbReference>
<dbReference type="OrthoDB" id="2991366at2759"/>
<accession>A0A4Q2D795</accession>
<feature type="region of interest" description="Disordered" evidence="1">
    <location>
        <begin position="1"/>
        <end position="38"/>
    </location>
</feature>
<evidence type="ECO:0000256" key="1">
    <source>
        <dbReference type="SAM" id="MobiDB-lite"/>
    </source>
</evidence>
<feature type="transmembrane region" description="Helical" evidence="2">
    <location>
        <begin position="564"/>
        <end position="584"/>
    </location>
</feature>
<feature type="transmembrane region" description="Helical" evidence="2">
    <location>
        <begin position="96"/>
        <end position="116"/>
    </location>
</feature>
<comment type="caution">
    <text evidence="3">The sequence shown here is derived from an EMBL/GenBank/DDBJ whole genome shotgun (WGS) entry which is preliminary data.</text>
</comment>
<reference evidence="3 4" key="1">
    <citation type="submission" date="2019-01" db="EMBL/GenBank/DDBJ databases">
        <title>Draft genome sequence of Psathyrella aberdarensis IHI B618.</title>
        <authorList>
            <person name="Buettner E."/>
            <person name="Kellner H."/>
        </authorList>
    </citation>
    <scope>NUCLEOTIDE SEQUENCE [LARGE SCALE GENOMIC DNA]</scope>
    <source>
        <strain evidence="3 4">IHI B618</strain>
    </source>
</reference>
<sequence>MERPDLSERPSLEKRVSTAIDSTNEEGPVERGTSARPQRHGPLKTLWIKVLFPVAIIVVNLWPWILFGTLSTTGGIPLSPRLAAFAVGYPQQLHSLVTFISTLNRLAIVYLFGCAIQRYGKSLLARRPLSAFEVSALFGFKNLILPEEISHCRASAKSKGIVRGLLMISILLSILLLVGTAVLITPTNFKKTVLLQGTELNFVSEDDGCLQWLRANQIRDVCDSKSYGGKQYSTCLAGREIFNVLDSGLRNILARTNTSPPRGVLPQGPKGILGFDTVRASENPFSDPFILANKDVKPVIDNPFSDPNLGKGTVSYNYTLQLQGLHTSVKCVYDARSPIGELIPGASSMLARYGGTCDPDIGPEPALNEIQDYVTLNTSKTLSYWACKGPLQGIDSDPVRFIYLRGWADYESAVGNITCTVSQMRPAIFSVTYESSPGRFKAEKGEGFDLSSPSQIPYPRFIDHTLVGLGNVVREAQSLHSNLVAESVIATGVNLLNLPRGERHEGYLSLYEAMIEGMLGYEAMYSRLIYSTLPNPPATCMRTVTGSASYIAIGWRIRKGWVQALILIPTIIMTLATLVIYLVITPRWADNEGLHDPTDVRLLLAASIDKDQKLKVQD</sequence>
<organism evidence="3 4">
    <name type="scientific">Candolleomyces aberdarensis</name>
    <dbReference type="NCBI Taxonomy" id="2316362"/>
    <lineage>
        <taxon>Eukaryota</taxon>
        <taxon>Fungi</taxon>
        <taxon>Dikarya</taxon>
        <taxon>Basidiomycota</taxon>
        <taxon>Agaricomycotina</taxon>
        <taxon>Agaricomycetes</taxon>
        <taxon>Agaricomycetidae</taxon>
        <taxon>Agaricales</taxon>
        <taxon>Agaricineae</taxon>
        <taxon>Psathyrellaceae</taxon>
        <taxon>Candolleomyces</taxon>
    </lineage>
</organism>
<feature type="transmembrane region" description="Helical" evidence="2">
    <location>
        <begin position="165"/>
        <end position="184"/>
    </location>
</feature>
<keyword evidence="2" id="KW-1133">Transmembrane helix</keyword>
<evidence type="ECO:0000256" key="2">
    <source>
        <dbReference type="SAM" id="Phobius"/>
    </source>
</evidence>
<keyword evidence="4" id="KW-1185">Reference proteome</keyword>
<protein>
    <submittedName>
        <fullName evidence="3">Uncharacterized protein</fullName>
    </submittedName>
</protein>
<feature type="compositionally biased region" description="Basic and acidic residues" evidence="1">
    <location>
        <begin position="1"/>
        <end position="16"/>
    </location>
</feature>
<dbReference type="AlphaFoldDB" id="A0A4Q2D795"/>
<evidence type="ECO:0000313" key="4">
    <source>
        <dbReference type="Proteomes" id="UP000290288"/>
    </source>
</evidence>